<evidence type="ECO:0000313" key="3">
    <source>
        <dbReference type="Proteomes" id="UP000799302"/>
    </source>
</evidence>
<proteinExistence type="predicted"/>
<gene>
    <name evidence="2" type="ORF">BT63DRAFT_474503</name>
</gene>
<feature type="region of interest" description="Disordered" evidence="1">
    <location>
        <begin position="1"/>
        <end position="20"/>
    </location>
</feature>
<keyword evidence="3" id="KW-1185">Reference proteome</keyword>
<accession>A0A6A6UTP4</accession>
<evidence type="ECO:0000256" key="1">
    <source>
        <dbReference type="SAM" id="MobiDB-lite"/>
    </source>
</evidence>
<dbReference type="AlphaFoldDB" id="A0A6A6UTP4"/>
<name>A0A6A6UTP4_9PEZI</name>
<dbReference type="EMBL" id="MU004230">
    <property type="protein sequence ID" value="KAF2674791.1"/>
    <property type="molecule type" value="Genomic_DNA"/>
</dbReference>
<evidence type="ECO:0000313" key="2">
    <source>
        <dbReference type="EMBL" id="KAF2674791.1"/>
    </source>
</evidence>
<dbReference type="Proteomes" id="UP000799302">
    <property type="component" value="Unassembled WGS sequence"/>
</dbReference>
<reference evidence="2" key="1">
    <citation type="journal article" date="2020" name="Stud. Mycol.">
        <title>101 Dothideomycetes genomes: a test case for predicting lifestyles and emergence of pathogens.</title>
        <authorList>
            <person name="Haridas S."/>
            <person name="Albert R."/>
            <person name="Binder M."/>
            <person name="Bloem J."/>
            <person name="Labutti K."/>
            <person name="Salamov A."/>
            <person name="Andreopoulos B."/>
            <person name="Baker S."/>
            <person name="Barry K."/>
            <person name="Bills G."/>
            <person name="Bluhm B."/>
            <person name="Cannon C."/>
            <person name="Castanera R."/>
            <person name="Culley D."/>
            <person name="Daum C."/>
            <person name="Ezra D."/>
            <person name="Gonzalez J."/>
            <person name="Henrissat B."/>
            <person name="Kuo A."/>
            <person name="Liang C."/>
            <person name="Lipzen A."/>
            <person name="Lutzoni F."/>
            <person name="Magnuson J."/>
            <person name="Mondo S."/>
            <person name="Nolan M."/>
            <person name="Ohm R."/>
            <person name="Pangilinan J."/>
            <person name="Park H.-J."/>
            <person name="Ramirez L."/>
            <person name="Alfaro M."/>
            <person name="Sun H."/>
            <person name="Tritt A."/>
            <person name="Yoshinaga Y."/>
            <person name="Zwiers L.-H."/>
            <person name="Turgeon B."/>
            <person name="Goodwin S."/>
            <person name="Spatafora J."/>
            <person name="Crous P."/>
            <person name="Grigoriev I."/>
        </authorList>
    </citation>
    <scope>NUCLEOTIDE SEQUENCE</scope>
    <source>
        <strain evidence="2">CBS 115976</strain>
    </source>
</reference>
<organism evidence="2 3">
    <name type="scientific">Microthyrium microscopicum</name>
    <dbReference type="NCBI Taxonomy" id="703497"/>
    <lineage>
        <taxon>Eukaryota</taxon>
        <taxon>Fungi</taxon>
        <taxon>Dikarya</taxon>
        <taxon>Ascomycota</taxon>
        <taxon>Pezizomycotina</taxon>
        <taxon>Dothideomycetes</taxon>
        <taxon>Dothideomycetes incertae sedis</taxon>
        <taxon>Microthyriales</taxon>
        <taxon>Microthyriaceae</taxon>
        <taxon>Microthyrium</taxon>
    </lineage>
</organism>
<protein>
    <submittedName>
        <fullName evidence="2">Uncharacterized protein</fullName>
    </submittedName>
</protein>
<sequence>MTTNHTTTSQPLGLTSHDPTTSGIKSIITLTVPKHKQTEHSIPCSAYLSPLHGYLANRAVNGHQTRLTFSRLSSLFNKKESLGDGFSCPKQLTAAKSTVGKPPRIKQRRIPSICVKAKPSHKYSAIDDGGWWHVTTASGSSSEWRLNKVRRDFREEDHCGKCRYR</sequence>